<dbReference type="PROSITE" id="PS00036">
    <property type="entry name" value="BZIP_BASIC"/>
    <property type="match status" value="1"/>
</dbReference>
<feature type="compositionally biased region" description="Basic and acidic residues" evidence="1">
    <location>
        <begin position="70"/>
        <end position="104"/>
    </location>
</feature>
<dbReference type="InterPro" id="IPR004827">
    <property type="entry name" value="bZIP"/>
</dbReference>
<comment type="caution">
    <text evidence="3">The sequence shown here is derived from an EMBL/GenBank/DDBJ whole genome shotgun (WGS) entry which is preliminary data.</text>
</comment>
<evidence type="ECO:0000256" key="1">
    <source>
        <dbReference type="SAM" id="MobiDB-lite"/>
    </source>
</evidence>
<organism evidence="3 4">
    <name type="scientific">Linderina pennispora</name>
    <dbReference type="NCBI Taxonomy" id="61395"/>
    <lineage>
        <taxon>Eukaryota</taxon>
        <taxon>Fungi</taxon>
        <taxon>Fungi incertae sedis</taxon>
        <taxon>Zoopagomycota</taxon>
        <taxon>Kickxellomycotina</taxon>
        <taxon>Kickxellomycetes</taxon>
        <taxon>Kickxellales</taxon>
        <taxon>Kickxellaceae</taxon>
        <taxon>Linderina</taxon>
    </lineage>
</organism>
<dbReference type="GO" id="GO:0003700">
    <property type="term" value="F:DNA-binding transcription factor activity"/>
    <property type="evidence" value="ECO:0007669"/>
    <property type="project" value="InterPro"/>
</dbReference>
<name>A0A1Y1WIL8_9FUNG</name>
<dbReference type="OrthoDB" id="5566657at2759"/>
<accession>A0A1Y1WIL8</accession>
<feature type="domain" description="BZIP" evidence="2">
    <location>
        <begin position="95"/>
        <end position="109"/>
    </location>
</feature>
<feature type="region of interest" description="Disordered" evidence="1">
    <location>
        <begin position="54"/>
        <end position="107"/>
    </location>
</feature>
<proteinExistence type="predicted"/>
<dbReference type="SUPFAM" id="SSF57959">
    <property type="entry name" value="Leucine zipper domain"/>
    <property type="match status" value="1"/>
</dbReference>
<dbReference type="InterPro" id="IPR046347">
    <property type="entry name" value="bZIP_sf"/>
</dbReference>
<evidence type="ECO:0000313" key="4">
    <source>
        <dbReference type="Proteomes" id="UP000193922"/>
    </source>
</evidence>
<dbReference type="RefSeq" id="XP_040746662.1">
    <property type="nucleotide sequence ID" value="XM_040892246.1"/>
</dbReference>
<dbReference type="AlphaFoldDB" id="A0A1Y1WIL8"/>
<dbReference type="Gene3D" id="3.30.160.60">
    <property type="entry name" value="Classic Zinc Finger"/>
    <property type="match status" value="1"/>
</dbReference>
<keyword evidence="4" id="KW-1185">Reference proteome</keyword>
<reference evidence="3 4" key="1">
    <citation type="submission" date="2016-07" db="EMBL/GenBank/DDBJ databases">
        <title>Pervasive Adenine N6-methylation of Active Genes in Fungi.</title>
        <authorList>
            <consortium name="DOE Joint Genome Institute"/>
            <person name="Mondo S.J."/>
            <person name="Dannebaum R.O."/>
            <person name="Kuo R.C."/>
            <person name="Labutti K."/>
            <person name="Haridas S."/>
            <person name="Kuo A."/>
            <person name="Salamov A."/>
            <person name="Ahrendt S.R."/>
            <person name="Lipzen A."/>
            <person name="Sullivan W."/>
            <person name="Andreopoulos W.B."/>
            <person name="Clum A."/>
            <person name="Lindquist E."/>
            <person name="Daum C."/>
            <person name="Ramamoorthy G.K."/>
            <person name="Gryganskyi A."/>
            <person name="Culley D."/>
            <person name="Magnuson J.K."/>
            <person name="James T.Y."/>
            <person name="O'Malley M.A."/>
            <person name="Stajich J.E."/>
            <person name="Spatafora J.W."/>
            <person name="Visel A."/>
            <person name="Grigoriev I.V."/>
        </authorList>
    </citation>
    <scope>NUCLEOTIDE SEQUENCE [LARGE SCALE GENOMIC DNA]</scope>
    <source>
        <strain evidence="3 4">ATCC 12442</strain>
    </source>
</reference>
<evidence type="ECO:0000313" key="3">
    <source>
        <dbReference type="EMBL" id="ORX73322.1"/>
    </source>
</evidence>
<sequence>MIDVGTVCRPFYAAIVSKNKHTGIFTINVGVTPVGCLPHAIVVEGMKLRKRGISNKNDVHNSDSDMLADDSDHLSNDSGHDVGRPRNGDVDLELKRQRNRDAAARHRLRQQRRLDGLAKKEEILRQQVEEIQLEINTMRSGRLGLPVPS</sequence>
<dbReference type="EMBL" id="MCFD01000002">
    <property type="protein sequence ID" value="ORX73322.1"/>
    <property type="molecule type" value="Genomic_DNA"/>
</dbReference>
<dbReference type="GeneID" id="63808894"/>
<gene>
    <name evidence="3" type="ORF">DL89DRAFT_91385</name>
</gene>
<evidence type="ECO:0000259" key="2">
    <source>
        <dbReference type="PROSITE" id="PS00036"/>
    </source>
</evidence>
<protein>
    <recommendedName>
        <fullName evidence="2">BZIP domain-containing protein</fullName>
    </recommendedName>
</protein>
<dbReference type="Proteomes" id="UP000193922">
    <property type="component" value="Unassembled WGS sequence"/>
</dbReference>